<organism evidence="2 3">
    <name type="scientific">Blautia hydrogenotrophica (strain DSM 10507 / JCM 14656 / S5a33)</name>
    <name type="common">Ruminococcus hydrogenotrophicus</name>
    <dbReference type="NCBI Taxonomy" id="476272"/>
    <lineage>
        <taxon>Bacteria</taxon>
        <taxon>Bacillati</taxon>
        <taxon>Bacillota</taxon>
        <taxon>Clostridia</taxon>
        <taxon>Lachnospirales</taxon>
        <taxon>Lachnospiraceae</taxon>
        <taxon>Blautia</taxon>
    </lineage>
</organism>
<sequence>MKNPIAVGAIIAIQIVSIIVFIHVVLNMAGMDMREQKRTVQKNDRERSDTAIRI</sequence>
<dbReference type="HOGENOM" id="CLU_3040896_0_0_9"/>
<evidence type="ECO:0000313" key="2">
    <source>
        <dbReference type="EMBL" id="EEG49317.1"/>
    </source>
</evidence>
<proteinExistence type="predicted"/>
<keyword evidence="1" id="KW-1133">Transmembrane helix</keyword>
<comment type="caution">
    <text evidence="2">The sequence shown here is derived from an EMBL/GenBank/DDBJ whole genome shotgun (WGS) entry which is preliminary data.</text>
</comment>
<keyword evidence="1" id="KW-0812">Transmembrane</keyword>
<protein>
    <submittedName>
        <fullName evidence="2">Uncharacterized protein</fullName>
    </submittedName>
</protein>
<keyword evidence="1" id="KW-0472">Membrane</keyword>
<gene>
    <name evidence="2" type="ORF">RUMHYD_01745</name>
</gene>
<dbReference type="Proteomes" id="UP000003100">
    <property type="component" value="Unassembled WGS sequence"/>
</dbReference>
<reference evidence="2 3" key="2">
    <citation type="submission" date="2009-02" db="EMBL/GenBank/DDBJ databases">
        <title>Draft genome sequence of Blautia hydrogenotrophica DSM 10507 (Ruminococcus hydrogenotrophicus DSM 10507).</title>
        <authorList>
            <person name="Sudarsanam P."/>
            <person name="Ley R."/>
            <person name="Guruge J."/>
            <person name="Turnbaugh P.J."/>
            <person name="Mahowald M."/>
            <person name="Liep D."/>
            <person name="Gordon J."/>
        </authorList>
    </citation>
    <scope>NUCLEOTIDE SEQUENCE [LARGE SCALE GENOMIC DNA]</scope>
    <source>
        <strain evidence="3">DSM 10507 / JCM 14656 / S5a33</strain>
    </source>
</reference>
<dbReference type="EMBL" id="ACBZ01000089">
    <property type="protein sequence ID" value="EEG49317.1"/>
    <property type="molecule type" value="Genomic_DNA"/>
</dbReference>
<dbReference type="AlphaFoldDB" id="C0CLM3"/>
<name>C0CLM3_BLAHS</name>
<accession>C0CLM3</accession>
<feature type="transmembrane region" description="Helical" evidence="1">
    <location>
        <begin position="6"/>
        <end position="29"/>
    </location>
</feature>
<evidence type="ECO:0000313" key="3">
    <source>
        <dbReference type="Proteomes" id="UP000003100"/>
    </source>
</evidence>
<reference evidence="2 3" key="1">
    <citation type="submission" date="2009-01" db="EMBL/GenBank/DDBJ databases">
        <authorList>
            <person name="Fulton L."/>
            <person name="Clifton S."/>
            <person name="Fulton B."/>
            <person name="Xu J."/>
            <person name="Minx P."/>
            <person name="Pepin K.H."/>
            <person name="Johnson M."/>
            <person name="Bhonagiri V."/>
            <person name="Nash W.E."/>
            <person name="Mardis E.R."/>
            <person name="Wilson R.K."/>
        </authorList>
    </citation>
    <scope>NUCLEOTIDE SEQUENCE [LARGE SCALE GENOMIC DNA]</scope>
    <source>
        <strain evidence="3">DSM 10507 / JCM 14656 / S5a33</strain>
    </source>
</reference>
<keyword evidence="3" id="KW-1185">Reference proteome</keyword>
<evidence type="ECO:0000256" key="1">
    <source>
        <dbReference type="SAM" id="Phobius"/>
    </source>
</evidence>